<dbReference type="Proteomes" id="UP000287972">
    <property type="component" value="Unassembled WGS sequence"/>
</dbReference>
<evidence type="ECO:0000313" key="3">
    <source>
        <dbReference type="Proteomes" id="UP000287972"/>
    </source>
</evidence>
<gene>
    <name evidence="2" type="ORF">CEP51_009633</name>
</gene>
<organism evidence="2 3">
    <name type="scientific">Fusarium floridanum</name>
    <dbReference type="NCBI Taxonomy" id="1325733"/>
    <lineage>
        <taxon>Eukaryota</taxon>
        <taxon>Fungi</taxon>
        <taxon>Dikarya</taxon>
        <taxon>Ascomycota</taxon>
        <taxon>Pezizomycotina</taxon>
        <taxon>Sordariomycetes</taxon>
        <taxon>Hypocreomycetidae</taxon>
        <taxon>Hypocreales</taxon>
        <taxon>Nectriaceae</taxon>
        <taxon>Fusarium</taxon>
        <taxon>Fusarium solani species complex</taxon>
    </lineage>
</organism>
<dbReference type="AlphaFoldDB" id="A0A428RH12"/>
<feature type="compositionally biased region" description="Polar residues" evidence="1">
    <location>
        <begin position="262"/>
        <end position="282"/>
    </location>
</feature>
<protein>
    <submittedName>
        <fullName evidence="2">Uncharacterized protein</fullName>
    </submittedName>
</protein>
<sequence length="295" mass="32760">MDDPSWAWPAWKFGMKRGDLFTKLHSQYNTYLCPIQDPDAFHHDIFEISHKANSAAEFHHLTNNRSQQRPHELNEALESASLEIIANPSLISTPQWEHAVQLFRTRSLDSLVRYFASYLPADHIWHPSCHAFAPVTSSTEPEAHSPDTEFEGTRKYHLSSISVIDQPECFRPQTPSSLADYGEEIMGSGDDRSMMPYPNTSEAVKSGNGIPDSKRVYPAESSPANFPVKQVGHGSSHSESQTDRHVACRETAQPMTLASSVTATLDSGPSRTIITCSSSIQPTKGARAGTKRKRP</sequence>
<proteinExistence type="predicted"/>
<keyword evidence="3" id="KW-1185">Reference proteome</keyword>
<dbReference type="EMBL" id="NKCL01000278">
    <property type="protein sequence ID" value="RSL76805.1"/>
    <property type="molecule type" value="Genomic_DNA"/>
</dbReference>
<name>A0A428RH12_9HYPO</name>
<comment type="caution">
    <text evidence="2">The sequence shown here is derived from an EMBL/GenBank/DDBJ whole genome shotgun (WGS) entry which is preliminary data.</text>
</comment>
<reference evidence="2 3" key="1">
    <citation type="submission" date="2017-06" db="EMBL/GenBank/DDBJ databases">
        <title>Comparative genomic analysis of Ambrosia Fusariam Clade fungi.</title>
        <authorList>
            <person name="Stajich J.E."/>
            <person name="Carrillo J."/>
            <person name="Kijimoto T."/>
            <person name="Eskalen A."/>
            <person name="O'Donnell K."/>
            <person name="Kasson M."/>
        </authorList>
    </citation>
    <scope>NUCLEOTIDE SEQUENCE [LARGE SCALE GENOMIC DNA]</scope>
    <source>
        <strain evidence="2 3">NRRL62606</strain>
    </source>
</reference>
<feature type="region of interest" description="Disordered" evidence="1">
    <location>
        <begin position="262"/>
        <end position="295"/>
    </location>
</feature>
<accession>A0A428RH12</accession>
<evidence type="ECO:0000313" key="2">
    <source>
        <dbReference type="EMBL" id="RSL76805.1"/>
    </source>
</evidence>
<evidence type="ECO:0000256" key="1">
    <source>
        <dbReference type="SAM" id="MobiDB-lite"/>
    </source>
</evidence>
<feature type="region of interest" description="Disordered" evidence="1">
    <location>
        <begin position="203"/>
        <end position="246"/>
    </location>
</feature>